<keyword evidence="1" id="KW-0732">Signal</keyword>
<dbReference type="RefSeq" id="WP_354701220.1">
    <property type="nucleotide sequence ID" value="NZ_CP114014.1"/>
</dbReference>
<accession>A0AAU7AT84</accession>
<dbReference type="InterPro" id="IPR051923">
    <property type="entry name" value="Glycosyl_Hydrolase_39"/>
</dbReference>
<evidence type="ECO:0000313" key="2">
    <source>
        <dbReference type="EMBL" id="XAY04692.1"/>
    </source>
</evidence>
<sequence length="564" mass="60759">MLRFSLRRSTRRSAPLPVVRLVLLLALAGAFATLPSSAAAAGYPEMVVQDDAALLHRSPEQVGATLDRLVTLGVGRVRLTANWSVLTRDADSRLPPGGFDATDPAAYEQGRWRELDTAVRLARARGLRVLIDIGFWAPVWATTDAAGPRARSNVDAAAYGRFALAVGKRYSGTFVPPSDSGPPPAPTADDNILAALFGPPRAPVVAEPPATKPLPAVDEVALWNEPNHPALLMPQWRTPTAAPTSPDVYRRMVLVAYPQLKKLRPRLRVLIGNTSSTGGPPGTGTGPTPPLRFLRQLACVDARLRPITTGGCRGFTTLPGDGWAHHPYSSGQSPVRRSIASRPDDARLADLPRLSRLLDTLAGRGRIAPANRNIHLTEFGYETHDIGTRKGLSEGRQAHWLTWAEYRATRLPRVVSLAQFLVGDQLPAATRVSDSTSRPFGEFYTGLYDGDGHAKLAVRSFTTGLFAQRRGDGRVLLWVRLRGGTGTRTVAVERRRLDGSWAALRTSPAPGARAAARFTTAARSATSRYARPVSADEAYRIVVTGRGARVSGLETLAEPVSPGR</sequence>
<dbReference type="EMBL" id="CP114014">
    <property type="protein sequence ID" value="XAY04692.1"/>
    <property type="molecule type" value="Genomic_DNA"/>
</dbReference>
<dbReference type="KEGG" id="parq:DSM112329_01528"/>
<dbReference type="AlphaFoldDB" id="A0AAU7AT84"/>
<dbReference type="SUPFAM" id="SSF51445">
    <property type="entry name" value="(Trans)glycosidases"/>
    <property type="match status" value="1"/>
</dbReference>
<feature type="signal peptide" evidence="1">
    <location>
        <begin position="1"/>
        <end position="40"/>
    </location>
</feature>
<feature type="chain" id="PRO_5043492987" description="Cellulase (Glycosyl hydrolase family 5)" evidence="1">
    <location>
        <begin position="41"/>
        <end position="564"/>
    </location>
</feature>
<dbReference type="PANTHER" id="PTHR12631:SF10">
    <property type="entry name" value="BETA-XYLOSIDASE-LIKE PROTEIN-RELATED"/>
    <property type="match status" value="1"/>
</dbReference>
<proteinExistence type="predicted"/>
<evidence type="ECO:0008006" key="3">
    <source>
        <dbReference type="Google" id="ProtNLM"/>
    </source>
</evidence>
<dbReference type="InterPro" id="IPR017853">
    <property type="entry name" value="GH"/>
</dbReference>
<dbReference type="PANTHER" id="PTHR12631">
    <property type="entry name" value="ALPHA-L-IDURONIDASE"/>
    <property type="match status" value="1"/>
</dbReference>
<dbReference type="Gene3D" id="3.20.20.80">
    <property type="entry name" value="Glycosidases"/>
    <property type="match status" value="1"/>
</dbReference>
<dbReference type="GO" id="GO:0004553">
    <property type="term" value="F:hydrolase activity, hydrolyzing O-glycosyl compounds"/>
    <property type="evidence" value="ECO:0007669"/>
    <property type="project" value="TreeGrafter"/>
</dbReference>
<protein>
    <recommendedName>
        <fullName evidence="3">Cellulase (Glycosyl hydrolase family 5)</fullName>
    </recommendedName>
</protein>
<evidence type="ECO:0000256" key="1">
    <source>
        <dbReference type="SAM" id="SignalP"/>
    </source>
</evidence>
<organism evidence="2">
    <name type="scientific">Paraconexibacter sp. AEG42_29</name>
    <dbReference type="NCBI Taxonomy" id="2997339"/>
    <lineage>
        <taxon>Bacteria</taxon>
        <taxon>Bacillati</taxon>
        <taxon>Actinomycetota</taxon>
        <taxon>Thermoleophilia</taxon>
        <taxon>Solirubrobacterales</taxon>
        <taxon>Paraconexibacteraceae</taxon>
        <taxon>Paraconexibacter</taxon>
    </lineage>
</organism>
<name>A0AAU7AT84_9ACTN</name>
<reference evidence="2" key="1">
    <citation type="submission" date="2022-12" db="EMBL/GenBank/DDBJ databases">
        <title>Paraconexibacter alkalitolerans sp. nov. and Baekduia alba sp. nov., isolated from soil and emended description of the genera Paraconexibacter (Chun et al., 2020) and Baekduia (An et al., 2020).</title>
        <authorList>
            <person name="Vieira S."/>
            <person name="Huber K.J."/>
            <person name="Geppert A."/>
            <person name="Wolf J."/>
            <person name="Neumann-Schaal M."/>
            <person name="Muesken M."/>
            <person name="Overmann J."/>
        </authorList>
    </citation>
    <scope>NUCLEOTIDE SEQUENCE</scope>
    <source>
        <strain evidence="2">AEG42_29</strain>
    </source>
</reference>
<gene>
    <name evidence="2" type="ORF">DSM112329_01528</name>
</gene>